<dbReference type="PROSITE" id="PS51194">
    <property type="entry name" value="HELICASE_CTER"/>
    <property type="match status" value="1"/>
</dbReference>
<organism evidence="10 11">
    <name type="scientific">Listeria fleischmannii 1991</name>
    <dbReference type="NCBI Taxonomy" id="1430899"/>
    <lineage>
        <taxon>Bacteria</taxon>
        <taxon>Bacillati</taxon>
        <taxon>Bacillota</taxon>
        <taxon>Bacilli</taxon>
        <taxon>Bacillales</taxon>
        <taxon>Listeriaceae</taxon>
        <taxon>Listeria</taxon>
    </lineage>
</organism>
<dbReference type="PATRIC" id="fig|1430899.3.peg.1652"/>
<dbReference type="GO" id="GO:0005524">
    <property type="term" value="F:ATP binding"/>
    <property type="evidence" value="ECO:0007669"/>
    <property type="project" value="UniProtKB-KW"/>
</dbReference>
<evidence type="ECO:0000259" key="8">
    <source>
        <dbReference type="PROSITE" id="PS51192"/>
    </source>
</evidence>
<dbReference type="InterPro" id="IPR002464">
    <property type="entry name" value="DNA/RNA_helicase_DEAH_CS"/>
</dbReference>
<dbReference type="InterPro" id="IPR014001">
    <property type="entry name" value="Helicase_ATP-bd"/>
</dbReference>
<dbReference type="PANTHER" id="PTHR13710:SF84">
    <property type="entry name" value="ATP-DEPENDENT DNA HELICASE RECS-RELATED"/>
    <property type="match status" value="1"/>
</dbReference>
<protein>
    <recommendedName>
        <fullName evidence="6">ATP-dependent DNA helicase RecQ</fullName>
    </recommendedName>
    <alternativeName>
        <fullName evidence="7">DNA 3'-5' helicase RecQ</fullName>
    </alternativeName>
</protein>
<dbReference type="GO" id="GO:0006310">
    <property type="term" value="P:DNA recombination"/>
    <property type="evidence" value="ECO:0007669"/>
    <property type="project" value="InterPro"/>
</dbReference>
<feature type="domain" description="Helicase ATP-binding" evidence="8">
    <location>
        <begin position="24"/>
        <end position="191"/>
    </location>
</feature>
<evidence type="ECO:0000256" key="5">
    <source>
        <dbReference type="ARBA" id="ARBA00023125"/>
    </source>
</evidence>
<dbReference type="Pfam" id="PF16124">
    <property type="entry name" value="RecQ_Zn_bind"/>
    <property type="match status" value="1"/>
</dbReference>
<gene>
    <name evidence="10" type="ORF">X560_1452</name>
</gene>
<dbReference type="GO" id="GO:0043590">
    <property type="term" value="C:bacterial nucleoid"/>
    <property type="evidence" value="ECO:0007669"/>
    <property type="project" value="TreeGrafter"/>
</dbReference>
<dbReference type="InterPro" id="IPR027417">
    <property type="entry name" value="P-loop_NTPase"/>
</dbReference>
<dbReference type="SMART" id="SM00490">
    <property type="entry name" value="HELICc"/>
    <property type="match status" value="1"/>
</dbReference>
<dbReference type="GO" id="GO:0006281">
    <property type="term" value="P:DNA repair"/>
    <property type="evidence" value="ECO:0007669"/>
    <property type="project" value="TreeGrafter"/>
</dbReference>
<dbReference type="InterPro" id="IPR001650">
    <property type="entry name" value="Helicase_C-like"/>
</dbReference>
<dbReference type="Proteomes" id="UP000052258">
    <property type="component" value="Unassembled WGS sequence"/>
</dbReference>
<dbReference type="NCBIfam" id="TIGR00614">
    <property type="entry name" value="recQ_fam"/>
    <property type="match status" value="1"/>
</dbReference>
<dbReference type="Gene3D" id="3.40.50.300">
    <property type="entry name" value="P-loop containing nucleotide triphosphate hydrolases"/>
    <property type="match status" value="2"/>
</dbReference>
<keyword evidence="5" id="KW-0238">DNA-binding</keyword>
<evidence type="ECO:0000313" key="11">
    <source>
        <dbReference type="Proteomes" id="UP000052258"/>
    </source>
</evidence>
<proteinExistence type="predicted"/>
<feature type="domain" description="Helicase C-terminal" evidence="9">
    <location>
        <begin position="215"/>
        <end position="364"/>
    </location>
</feature>
<dbReference type="GO" id="GO:0003677">
    <property type="term" value="F:DNA binding"/>
    <property type="evidence" value="ECO:0007669"/>
    <property type="project" value="UniProtKB-KW"/>
</dbReference>
<sequence length="470" mass="54293">MNLEQELKRYLGFETFRSGQREIIEAAISGQDVFAMLPTGTGKTLCYQLAGHLMDGLVIVVSPLLSLMQDQVERMRAGGEKRVTALNSFLSMREKNMILNQIDAYKFLFLSPEMLASEEIRAVILKQEIALFVIDEAHCISQWGHDFRPDYLYLGEFRKLSGNPVTMVLTATATEIVRKDILKQLHMEEITSFIYSVNRPNIALSVQKFPNRQQKMDALMDLTEKLAGPGIIYFSSKRMAEEVAFRLRSERDYRVAHYHGDMEAADRIVIQQQFVYGQLDLICATSAFGMGIDKADIRYVIHFHMPADLEAYVQEMGRAGRDGQPSIAILLYASGDEMLQRQLADKDIPDVSLLELPEKLQQTLPETEKRVLDHFLRQKLTKDEIIKRLNYRRAWKRDNLNQFLCYIEDTNCRRTAIMRYFSETDSVRKIKDACCDLDGLDFLPFYKKEKEEGSQEVFDWVETLQKLLIE</sequence>
<dbReference type="AlphaFoldDB" id="A0A0J8GFL3"/>
<dbReference type="SUPFAM" id="SSF52540">
    <property type="entry name" value="P-loop containing nucleoside triphosphate hydrolases"/>
    <property type="match status" value="1"/>
</dbReference>
<dbReference type="InterPro" id="IPR032284">
    <property type="entry name" value="RecQ_Zn-bd"/>
</dbReference>
<keyword evidence="1" id="KW-0547">Nucleotide-binding</keyword>
<dbReference type="Pfam" id="PF00271">
    <property type="entry name" value="Helicase_C"/>
    <property type="match status" value="1"/>
</dbReference>
<dbReference type="Pfam" id="PF00270">
    <property type="entry name" value="DEAD"/>
    <property type="match status" value="1"/>
</dbReference>
<dbReference type="PROSITE" id="PS51192">
    <property type="entry name" value="HELICASE_ATP_BIND_1"/>
    <property type="match status" value="1"/>
</dbReference>
<dbReference type="EMBL" id="AZHO01000019">
    <property type="protein sequence ID" value="KMT59513.1"/>
    <property type="molecule type" value="Genomic_DNA"/>
</dbReference>
<dbReference type="SMART" id="SM00487">
    <property type="entry name" value="DEXDc"/>
    <property type="match status" value="1"/>
</dbReference>
<name>A0A0J8GFL3_9LIST</name>
<comment type="caution">
    <text evidence="10">The sequence shown here is derived from an EMBL/GenBank/DDBJ whole genome shotgun (WGS) entry which is preliminary data.</text>
</comment>
<evidence type="ECO:0000313" key="10">
    <source>
        <dbReference type="EMBL" id="KMT59513.1"/>
    </source>
</evidence>
<accession>A0A0J8GFL3</accession>
<reference evidence="10 11" key="1">
    <citation type="journal article" date="2015" name="Genome Biol. Evol.">
        <title>Comparative Genomics of Listeria Sensu Lato: Genus-Wide Differences in Evolutionary Dynamics and the Progressive Gain of Complex, Potentially Pathogenicity-Related Traits through Lateral Gene Transfer.</title>
        <authorList>
            <person name="Chiara M."/>
            <person name="Caruso M."/>
            <person name="D'Erchia A.M."/>
            <person name="Manzari C."/>
            <person name="Fraccalvieri R."/>
            <person name="Goffredo E."/>
            <person name="Latorre L."/>
            <person name="Miccolupo A."/>
            <person name="Padalino I."/>
            <person name="Santagada G."/>
            <person name="Chiocco D."/>
            <person name="Pesole G."/>
            <person name="Horner D.S."/>
            <person name="Parisi A."/>
        </authorList>
    </citation>
    <scope>NUCLEOTIDE SEQUENCE [LARGE SCALE GENOMIC DNA]</scope>
    <source>
        <strain evidence="10 11">1991</strain>
    </source>
</reference>
<dbReference type="CDD" id="cd17920">
    <property type="entry name" value="DEXHc_RecQ"/>
    <property type="match status" value="1"/>
</dbReference>
<dbReference type="GO" id="GO:0043138">
    <property type="term" value="F:3'-5' DNA helicase activity"/>
    <property type="evidence" value="ECO:0007669"/>
    <property type="project" value="TreeGrafter"/>
</dbReference>
<keyword evidence="2" id="KW-0378">Hydrolase</keyword>
<evidence type="ECO:0000256" key="1">
    <source>
        <dbReference type="ARBA" id="ARBA00022741"/>
    </source>
</evidence>
<dbReference type="RefSeq" id="WP_007472512.1">
    <property type="nucleotide sequence ID" value="NZ_KQ130615.1"/>
</dbReference>
<dbReference type="GO" id="GO:0030894">
    <property type="term" value="C:replisome"/>
    <property type="evidence" value="ECO:0007669"/>
    <property type="project" value="TreeGrafter"/>
</dbReference>
<keyword evidence="3 10" id="KW-0347">Helicase</keyword>
<evidence type="ECO:0000256" key="3">
    <source>
        <dbReference type="ARBA" id="ARBA00022806"/>
    </source>
</evidence>
<keyword evidence="4" id="KW-0067">ATP-binding</keyword>
<evidence type="ECO:0000256" key="2">
    <source>
        <dbReference type="ARBA" id="ARBA00022801"/>
    </source>
</evidence>
<dbReference type="GO" id="GO:0005737">
    <property type="term" value="C:cytoplasm"/>
    <property type="evidence" value="ECO:0007669"/>
    <property type="project" value="TreeGrafter"/>
</dbReference>
<dbReference type="PANTHER" id="PTHR13710">
    <property type="entry name" value="DNA HELICASE RECQ FAMILY MEMBER"/>
    <property type="match status" value="1"/>
</dbReference>
<dbReference type="InterPro" id="IPR004589">
    <property type="entry name" value="DNA_helicase_ATP-dep_RecQ"/>
</dbReference>
<evidence type="ECO:0000259" key="9">
    <source>
        <dbReference type="PROSITE" id="PS51194"/>
    </source>
</evidence>
<evidence type="ECO:0000256" key="7">
    <source>
        <dbReference type="ARBA" id="ARBA00044550"/>
    </source>
</evidence>
<dbReference type="PROSITE" id="PS00690">
    <property type="entry name" value="DEAH_ATP_HELICASE"/>
    <property type="match status" value="1"/>
</dbReference>
<dbReference type="GO" id="GO:0009378">
    <property type="term" value="F:four-way junction helicase activity"/>
    <property type="evidence" value="ECO:0007669"/>
    <property type="project" value="TreeGrafter"/>
</dbReference>
<dbReference type="GO" id="GO:0016787">
    <property type="term" value="F:hydrolase activity"/>
    <property type="evidence" value="ECO:0007669"/>
    <property type="project" value="UniProtKB-KW"/>
</dbReference>
<evidence type="ECO:0000256" key="6">
    <source>
        <dbReference type="ARBA" id="ARBA00044535"/>
    </source>
</evidence>
<evidence type="ECO:0000256" key="4">
    <source>
        <dbReference type="ARBA" id="ARBA00022840"/>
    </source>
</evidence>
<dbReference type="InterPro" id="IPR011545">
    <property type="entry name" value="DEAD/DEAH_box_helicase_dom"/>
</dbReference>
<dbReference type="FunFam" id="3.40.50.300:FF:001363">
    <property type="entry name" value="ATP-dependent DNA helicase RecQ"/>
    <property type="match status" value="1"/>
</dbReference>
<dbReference type="OrthoDB" id="9763310at2"/>
<keyword evidence="11" id="KW-1185">Reference proteome</keyword>